<dbReference type="SUPFAM" id="SSF57701">
    <property type="entry name" value="Zn2/Cys6 DNA-binding domain"/>
    <property type="match status" value="1"/>
</dbReference>
<sequence>MRPAEKPAARSLHGCWTCRVRRKKCDECRPVCTSCASLELECHGYGARPAWMDNGALQKEQALRLKQIVGQTKSKKSRQRAQAAFIAQPSHDVRSATQADAAAKMMGLLDGRAMPPTKPHFQQMQTHRPGMTAIVDSAGWITAPPSDVTTESPSPFFSGSNEYSPNSTGLHRSADTRPGNISPALFADASIPETSNLVAFVDGDVCWGDILADFDNFHETIFQDRYAPAEPTVSGNIMELQQTAPQRDRPLTPSTSAPAATTVSSWPHPAKEEAAEEEAEDVIFMHFLDQVFYLQYPYYQSRDGRERGWLFSILRRVKPAYYATLAQSERHFLATVPHNKGIANSLAQRRTGTTYYDLAIHGMRCIMAGVNSRTSLVQSVEALTSLLQLLFLEGFTGGTENWKELLRAAAKLLPTLVSARRVPSTLELGDRGCGVDRYRHSGLSPDLGRSCCVMLGSFISFDIIAAASTRGESFLDVDHLKELENLGTPVQSMMGCRSTVMALICEVTTLDRWKKTAQAAHKLSIVDLVKRGARIEERLWQEVWSNSPRNSSQSSPGSTPPWEPSAPPTHPGINKVYALAGIIYLHVVMSGAHPYLQEIRQAVEAVLEALKDLRGSELLQSLPWPLCVAGCLATEDQYGAFRQLLSATEAWEATGGTCSAAYRIVKDCWERRKGSDEDSDWASIMHRDGRHVLLR</sequence>
<dbReference type="GeneID" id="80891978"/>
<evidence type="ECO:0000256" key="1">
    <source>
        <dbReference type="ARBA" id="ARBA00004123"/>
    </source>
</evidence>
<proteinExistence type="predicted"/>
<dbReference type="PROSITE" id="PS00463">
    <property type="entry name" value="ZN2_CY6_FUNGAL_1"/>
    <property type="match status" value="1"/>
</dbReference>
<dbReference type="InterPro" id="IPR036864">
    <property type="entry name" value="Zn2-C6_fun-type_DNA-bd_sf"/>
</dbReference>
<dbReference type="InterPro" id="IPR001138">
    <property type="entry name" value="Zn2Cys6_DnaBD"/>
</dbReference>
<comment type="caution">
    <text evidence="5">The sequence shown here is derived from an EMBL/GenBank/DDBJ whole genome shotgun (WGS) entry which is preliminary data.</text>
</comment>
<protein>
    <recommendedName>
        <fullName evidence="4">Zn(2)-C6 fungal-type domain-containing protein</fullName>
    </recommendedName>
</protein>
<reference evidence="5" key="1">
    <citation type="journal article" date="2023" name="Access Microbiol">
        <title>De-novo genome assembly for Akanthomyces muscarius, a biocontrol agent of insect agricultural pests.</title>
        <authorList>
            <person name="Erdos Z."/>
            <person name="Studholme D.J."/>
            <person name="Raymond B."/>
            <person name="Sharma M."/>
        </authorList>
    </citation>
    <scope>NUCLEOTIDE SEQUENCE</scope>
    <source>
        <strain evidence="5">Ve6</strain>
    </source>
</reference>
<dbReference type="CDD" id="cd00067">
    <property type="entry name" value="GAL4"/>
    <property type="match status" value="1"/>
</dbReference>
<keyword evidence="6" id="KW-1185">Reference proteome</keyword>
<dbReference type="GO" id="GO:0000976">
    <property type="term" value="F:transcription cis-regulatory region binding"/>
    <property type="evidence" value="ECO:0007669"/>
    <property type="project" value="TreeGrafter"/>
</dbReference>
<evidence type="ECO:0000256" key="3">
    <source>
        <dbReference type="SAM" id="MobiDB-lite"/>
    </source>
</evidence>
<dbReference type="RefSeq" id="XP_056049658.1">
    <property type="nucleotide sequence ID" value="XM_056196095.1"/>
</dbReference>
<feature type="region of interest" description="Disordered" evidence="3">
    <location>
        <begin position="546"/>
        <end position="568"/>
    </location>
</feature>
<evidence type="ECO:0000313" key="6">
    <source>
        <dbReference type="Proteomes" id="UP001144673"/>
    </source>
</evidence>
<dbReference type="GO" id="GO:0005634">
    <property type="term" value="C:nucleus"/>
    <property type="evidence" value="ECO:0007669"/>
    <property type="project" value="UniProtKB-SubCell"/>
</dbReference>
<feature type="compositionally biased region" description="Pro residues" evidence="3">
    <location>
        <begin position="558"/>
        <end position="568"/>
    </location>
</feature>
<dbReference type="Pfam" id="PF00172">
    <property type="entry name" value="Zn_clus"/>
    <property type="match status" value="1"/>
</dbReference>
<evidence type="ECO:0000259" key="4">
    <source>
        <dbReference type="PROSITE" id="PS50048"/>
    </source>
</evidence>
<dbReference type="GO" id="GO:0045944">
    <property type="term" value="P:positive regulation of transcription by RNA polymerase II"/>
    <property type="evidence" value="ECO:0007669"/>
    <property type="project" value="TreeGrafter"/>
</dbReference>
<dbReference type="AlphaFoldDB" id="A0A9W8Q401"/>
<accession>A0A9W8Q401</accession>
<dbReference type="EMBL" id="JAJHUN010000011">
    <property type="protein sequence ID" value="KAJ4145988.1"/>
    <property type="molecule type" value="Genomic_DNA"/>
</dbReference>
<dbReference type="KEGG" id="amus:LMH87_004819"/>
<dbReference type="PANTHER" id="PTHR37534:SF26">
    <property type="entry name" value="TRANSCRIPTION FACTOR, PUTATIVE-RELATED"/>
    <property type="match status" value="1"/>
</dbReference>
<feature type="domain" description="Zn(2)-C6 fungal-type" evidence="4">
    <location>
        <begin position="14"/>
        <end position="42"/>
    </location>
</feature>
<comment type="subcellular location">
    <subcellularLocation>
        <location evidence="1">Nucleus</location>
    </subcellularLocation>
</comment>
<dbReference type="PANTHER" id="PTHR37534">
    <property type="entry name" value="TRANSCRIPTIONAL ACTIVATOR PROTEIN UGA3"/>
    <property type="match status" value="1"/>
</dbReference>
<evidence type="ECO:0000313" key="5">
    <source>
        <dbReference type="EMBL" id="KAJ4145988.1"/>
    </source>
</evidence>
<dbReference type="InterPro" id="IPR021858">
    <property type="entry name" value="Fun_TF"/>
</dbReference>
<feature type="compositionally biased region" description="Low complexity" evidence="3">
    <location>
        <begin position="546"/>
        <end position="557"/>
    </location>
</feature>
<dbReference type="Proteomes" id="UP001144673">
    <property type="component" value="Chromosome 2"/>
</dbReference>
<feature type="region of interest" description="Disordered" evidence="3">
    <location>
        <begin position="148"/>
        <end position="173"/>
    </location>
</feature>
<feature type="compositionally biased region" description="Polar residues" evidence="3">
    <location>
        <begin position="148"/>
        <end position="170"/>
    </location>
</feature>
<keyword evidence="2" id="KW-0539">Nucleus</keyword>
<dbReference type="Pfam" id="PF11951">
    <property type="entry name" value="Fungal_trans_2"/>
    <property type="match status" value="1"/>
</dbReference>
<dbReference type="GO" id="GO:0000981">
    <property type="term" value="F:DNA-binding transcription factor activity, RNA polymerase II-specific"/>
    <property type="evidence" value="ECO:0007669"/>
    <property type="project" value="InterPro"/>
</dbReference>
<dbReference type="Gene3D" id="4.10.240.10">
    <property type="entry name" value="Zn(2)-C6 fungal-type DNA-binding domain"/>
    <property type="match status" value="1"/>
</dbReference>
<feature type="region of interest" description="Disordered" evidence="3">
    <location>
        <begin position="244"/>
        <end position="272"/>
    </location>
</feature>
<dbReference type="GO" id="GO:0008270">
    <property type="term" value="F:zinc ion binding"/>
    <property type="evidence" value="ECO:0007669"/>
    <property type="project" value="InterPro"/>
</dbReference>
<organism evidence="5 6">
    <name type="scientific">Akanthomyces muscarius</name>
    <name type="common">Entomopathogenic fungus</name>
    <name type="synonym">Lecanicillium muscarium</name>
    <dbReference type="NCBI Taxonomy" id="2231603"/>
    <lineage>
        <taxon>Eukaryota</taxon>
        <taxon>Fungi</taxon>
        <taxon>Dikarya</taxon>
        <taxon>Ascomycota</taxon>
        <taxon>Pezizomycotina</taxon>
        <taxon>Sordariomycetes</taxon>
        <taxon>Hypocreomycetidae</taxon>
        <taxon>Hypocreales</taxon>
        <taxon>Cordycipitaceae</taxon>
        <taxon>Akanthomyces</taxon>
    </lineage>
</organism>
<dbReference type="PROSITE" id="PS50048">
    <property type="entry name" value="ZN2_CY6_FUNGAL_2"/>
    <property type="match status" value="1"/>
</dbReference>
<feature type="compositionally biased region" description="Low complexity" evidence="3">
    <location>
        <begin position="251"/>
        <end position="267"/>
    </location>
</feature>
<evidence type="ECO:0000256" key="2">
    <source>
        <dbReference type="ARBA" id="ARBA00023242"/>
    </source>
</evidence>
<dbReference type="SMART" id="SM00066">
    <property type="entry name" value="GAL4"/>
    <property type="match status" value="1"/>
</dbReference>
<name>A0A9W8Q401_AKAMU</name>
<gene>
    <name evidence="5" type="ORF">LMH87_004819</name>
</gene>